<keyword evidence="3" id="KW-1185">Reference proteome</keyword>
<dbReference type="RefSeq" id="WP_168629698.1">
    <property type="nucleotide sequence ID" value="NZ_BONL01000004.1"/>
</dbReference>
<dbReference type="Pfam" id="PF13490">
    <property type="entry name" value="zf-HC2"/>
    <property type="match status" value="1"/>
</dbReference>
<evidence type="ECO:0000313" key="2">
    <source>
        <dbReference type="EMBL" id="NKY22575.1"/>
    </source>
</evidence>
<reference evidence="2 3" key="1">
    <citation type="submission" date="2020-04" db="EMBL/GenBank/DDBJ databases">
        <title>MicrobeNet Type strains.</title>
        <authorList>
            <person name="Nicholson A.C."/>
        </authorList>
    </citation>
    <scope>NUCLEOTIDE SEQUENCE [LARGE SCALE GENOMIC DNA]</scope>
    <source>
        <strain evidence="2 3">ATCC BAA-788</strain>
    </source>
</reference>
<dbReference type="AlphaFoldDB" id="A0A7X6KUY8"/>
<feature type="domain" description="Putative zinc-finger" evidence="1">
    <location>
        <begin position="18"/>
        <end position="51"/>
    </location>
</feature>
<dbReference type="EMBL" id="JAAXOX010000003">
    <property type="protein sequence ID" value="NKY22575.1"/>
    <property type="molecule type" value="Genomic_DNA"/>
</dbReference>
<evidence type="ECO:0000313" key="3">
    <source>
        <dbReference type="Proteomes" id="UP000581206"/>
    </source>
</evidence>
<dbReference type="Proteomes" id="UP000581206">
    <property type="component" value="Unassembled WGS sequence"/>
</dbReference>
<dbReference type="NCBIfam" id="TIGR03988">
    <property type="entry name" value="antisig_RsrA"/>
    <property type="match status" value="1"/>
</dbReference>
<dbReference type="InterPro" id="IPR027383">
    <property type="entry name" value="Znf_put"/>
</dbReference>
<accession>A0A7X6KUY8</accession>
<evidence type="ECO:0000259" key="1">
    <source>
        <dbReference type="Pfam" id="PF13490"/>
    </source>
</evidence>
<organism evidence="2 3">
    <name type="scientific">Cellulomonas denverensis</name>
    <dbReference type="NCBI Taxonomy" id="264297"/>
    <lineage>
        <taxon>Bacteria</taxon>
        <taxon>Bacillati</taxon>
        <taxon>Actinomycetota</taxon>
        <taxon>Actinomycetes</taxon>
        <taxon>Micrococcales</taxon>
        <taxon>Cellulomonadaceae</taxon>
        <taxon>Cellulomonas</taxon>
    </lineage>
</organism>
<comment type="caution">
    <text evidence="2">The sequence shown here is derived from an EMBL/GenBank/DDBJ whole genome shotgun (WGS) entry which is preliminary data.</text>
</comment>
<name>A0A7X6KUY8_9CELL</name>
<dbReference type="InterPro" id="IPR024020">
    <property type="entry name" value="Anit_sigma_mycothiol_RsrA"/>
</dbReference>
<gene>
    <name evidence="2" type="primary">rsrA</name>
    <name evidence="2" type="ORF">HGA03_07820</name>
</gene>
<protein>
    <submittedName>
        <fullName evidence="2">Mycothiol system anti-sigma-R factor</fullName>
    </submittedName>
</protein>
<proteinExistence type="predicted"/>
<sequence>MSGEDAAKEAGACGGPDCEEKVDRLFAFLDHELATADEAEVRAHIEECRPCLDEVTVDQVLKNLVRRCCQEEAPVDLRVRIRAQLTTLRVETTR</sequence>